<gene>
    <name evidence="3" type="ORF">BN159_8432</name>
</gene>
<keyword evidence="4" id="KW-1185">Reference proteome</keyword>
<dbReference type="EMBL" id="HE971709">
    <property type="protein sequence ID" value="CCK32810.1"/>
    <property type="molecule type" value="Genomic_DNA"/>
</dbReference>
<reference evidence="3 4" key="1">
    <citation type="journal article" date="2012" name="J. Bacteriol.">
        <title>Genome sequence of the bacterium Streptomyces davawensis JCM 4913 and heterologous production of the unique antibiotic roseoflavin.</title>
        <authorList>
            <person name="Jankowitsch F."/>
            <person name="Schwarz J."/>
            <person name="Ruckert C."/>
            <person name="Gust B."/>
            <person name="Szczepanowski R."/>
            <person name="Blom J."/>
            <person name="Pelzer S."/>
            <person name="Kalinowski J."/>
            <person name="Mack M."/>
        </authorList>
    </citation>
    <scope>NUCLEOTIDE SEQUENCE [LARGE SCALE GENOMIC DNA]</scope>
    <source>
        <strain evidence="4">DSM 101723 / JCM 4913 / KCC S-0913 / 768</strain>
    </source>
</reference>
<sequence length="92" mass="10155">MPVEYLSAEQKARYRRFATEPSPGELEQFFRLDTKALGLTRAKRRPASRLGWVVQALSGGGRGREDGHGRRQRGDGGDQISHAPINAPAPSR</sequence>
<dbReference type="eggNOG" id="COG4644">
    <property type="taxonomic scope" value="Bacteria"/>
</dbReference>
<dbReference type="Pfam" id="PF13700">
    <property type="entry name" value="DUF4158"/>
    <property type="match status" value="1"/>
</dbReference>
<dbReference type="InterPro" id="IPR025296">
    <property type="entry name" value="DUF4158"/>
</dbReference>
<evidence type="ECO:0000259" key="2">
    <source>
        <dbReference type="Pfam" id="PF13700"/>
    </source>
</evidence>
<dbReference type="AlphaFoldDB" id="K4RGH8"/>
<evidence type="ECO:0000313" key="3">
    <source>
        <dbReference type="EMBL" id="CCK32810.1"/>
    </source>
</evidence>
<evidence type="ECO:0000313" key="4">
    <source>
        <dbReference type="Proteomes" id="UP000008043"/>
    </source>
</evidence>
<accession>K4RGH8</accession>
<dbReference type="HOGENOM" id="CLU_2411824_0_0_11"/>
<dbReference type="Proteomes" id="UP000008043">
    <property type="component" value="Chromosome"/>
</dbReference>
<feature type="domain" description="DUF4158" evidence="2">
    <location>
        <begin position="6"/>
        <end position="55"/>
    </location>
</feature>
<feature type="region of interest" description="Disordered" evidence="1">
    <location>
        <begin position="57"/>
        <end position="92"/>
    </location>
</feature>
<dbReference type="RefSeq" id="WP_015663126.1">
    <property type="nucleotide sequence ID" value="NC_020504.1"/>
</dbReference>
<evidence type="ECO:0000256" key="1">
    <source>
        <dbReference type="SAM" id="MobiDB-lite"/>
    </source>
</evidence>
<organism evidence="3 4">
    <name type="scientific">Streptomyces davaonensis (strain DSM 101723 / JCM 4913 / KCC S-0913 / 768)</name>
    <dbReference type="NCBI Taxonomy" id="1214101"/>
    <lineage>
        <taxon>Bacteria</taxon>
        <taxon>Bacillati</taxon>
        <taxon>Actinomycetota</taxon>
        <taxon>Actinomycetes</taxon>
        <taxon>Kitasatosporales</taxon>
        <taxon>Streptomycetaceae</taxon>
        <taxon>Streptomyces</taxon>
    </lineage>
</organism>
<dbReference type="OrthoDB" id="3538665at2"/>
<name>K4RGH8_STRDJ</name>
<dbReference type="KEGG" id="sdv:BN159_8432"/>
<feature type="compositionally biased region" description="Basic and acidic residues" evidence="1">
    <location>
        <begin position="62"/>
        <end position="76"/>
    </location>
</feature>
<proteinExistence type="predicted"/>
<protein>
    <recommendedName>
        <fullName evidence="2">DUF4158 domain-containing protein</fullName>
    </recommendedName>
</protein>